<dbReference type="Pfam" id="PF00557">
    <property type="entry name" value="Peptidase_M24"/>
    <property type="match status" value="1"/>
</dbReference>
<dbReference type="CDD" id="cd01066">
    <property type="entry name" value="APP_MetAP"/>
    <property type="match status" value="1"/>
</dbReference>
<dbReference type="InterPro" id="IPR050659">
    <property type="entry name" value="Peptidase_M24B"/>
</dbReference>
<dbReference type="EMBL" id="CYZE01000023">
    <property type="protein sequence ID" value="CUP27615.1"/>
    <property type="molecule type" value="Genomic_DNA"/>
</dbReference>
<dbReference type="Pfam" id="PF01321">
    <property type="entry name" value="Creatinase_N"/>
    <property type="match status" value="1"/>
</dbReference>
<dbReference type="GO" id="GO:0004177">
    <property type="term" value="F:aminopeptidase activity"/>
    <property type="evidence" value="ECO:0007669"/>
    <property type="project" value="UniProtKB-KW"/>
</dbReference>
<dbReference type="InterPro" id="IPR000587">
    <property type="entry name" value="Creatinase_N"/>
</dbReference>
<protein>
    <submittedName>
        <fullName evidence="3">Xaa-Pro aminopeptidase</fullName>
        <ecNumber evidence="3">3.4.-.-</ecNumber>
    </submittedName>
</protein>
<evidence type="ECO:0000313" key="4">
    <source>
        <dbReference type="Proteomes" id="UP000095651"/>
    </source>
</evidence>
<dbReference type="RefSeq" id="WP_055660038.1">
    <property type="nucleotide sequence ID" value="NZ_CABIXC010000023.1"/>
</dbReference>
<dbReference type="SUPFAM" id="SSF53092">
    <property type="entry name" value="Creatinase/prolidase N-terminal domain"/>
    <property type="match status" value="1"/>
</dbReference>
<reference evidence="3 4" key="1">
    <citation type="submission" date="2015-09" db="EMBL/GenBank/DDBJ databases">
        <authorList>
            <consortium name="Pathogen Informatics"/>
        </authorList>
    </citation>
    <scope>NUCLEOTIDE SEQUENCE [LARGE SCALE GENOMIC DNA]</scope>
    <source>
        <strain evidence="3 4">2789STDY5608850</strain>
    </source>
</reference>
<dbReference type="PRINTS" id="PR00599">
    <property type="entry name" value="MAPEPTIDASE"/>
</dbReference>
<dbReference type="InterPro" id="IPR029149">
    <property type="entry name" value="Creatin/AminoP/Spt16_N"/>
</dbReference>
<dbReference type="PANTHER" id="PTHR46112:SF2">
    <property type="entry name" value="XAA-PRO AMINOPEPTIDASE P-RELATED"/>
    <property type="match status" value="1"/>
</dbReference>
<dbReference type="Proteomes" id="UP000095651">
    <property type="component" value="Unassembled WGS sequence"/>
</dbReference>
<dbReference type="Gene3D" id="3.90.230.10">
    <property type="entry name" value="Creatinase/methionine aminopeptidase superfamily"/>
    <property type="match status" value="1"/>
</dbReference>
<gene>
    <name evidence="3" type="ORF">ERS852407_05495</name>
</gene>
<evidence type="ECO:0000313" key="3">
    <source>
        <dbReference type="EMBL" id="CUP27615.1"/>
    </source>
</evidence>
<evidence type="ECO:0000259" key="2">
    <source>
        <dbReference type="Pfam" id="PF01321"/>
    </source>
</evidence>
<feature type="domain" description="Peptidase M24" evidence="1">
    <location>
        <begin position="175"/>
        <end position="381"/>
    </location>
</feature>
<organism evidence="3 4">
    <name type="scientific">Hungatella hathewayi</name>
    <dbReference type="NCBI Taxonomy" id="154046"/>
    <lineage>
        <taxon>Bacteria</taxon>
        <taxon>Bacillati</taxon>
        <taxon>Bacillota</taxon>
        <taxon>Clostridia</taxon>
        <taxon>Lachnospirales</taxon>
        <taxon>Lachnospiraceae</taxon>
        <taxon>Hungatella</taxon>
    </lineage>
</organism>
<sequence>MLENRNQLEIEQKLKREMEREGLDALILTEPETILYASGFASHFLYDSRRIGTTLAVVRKEGPVILILNEIEKQTAENQCKDIKMETYPVWIYIDGVEDDGLEKPSQPDMMVPVKIALDFITERTAEAKIGVQSPSIPHDIWDFLSNCTGVGSLYNCEKVLNRARAIKTDWEIGLLRRTAKITETAMLETAYCIVPGMSEKEILSIYRNAAFSQDLDVIGAYTVSGIGAEYSIVQIPRNISVKENDIIRLDGGANICGYQADIARTFVVGKPADKAVQIFDALYRAFDTGRSMIGPGVPFEPVFHAMQDTVRKSGFEKYTRGHCGHSVGCNIFVEERPFVAPDEEQEFTAFMPGMVMSIEVPFYSAVYGAFNIEDTVLITENGCEWFTTVNDSLFWPRH</sequence>
<keyword evidence="3" id="KW-0031">Aminopeptidase</keyword>
<accession>A0A174M0T8</accession>
<evidence type="ECO:0000259" key="1">
    <source>
        <dbReference type="Pfam" id="PF00557"/>
    </source>
</evidence>
<dbReference type="InterPro" id="IPR000994">
    <property type="entry name" value="Pept_M24"/>
</dbReference>
<name>A0A174M0T8_9FIRM</name>
<dbReference type="AlphaFoldDB" id="A0A174M0T8"/>
<feature type="domain" description="Creatinase N-terminal" evidence="2">
    <location>
        <begin position="12"/>
        <end position="167"/>
    </location>
</feature>
<proteinExistence type="predicted"/>
<keyword evidence="3" id="KW-0378">Hydrolase</keyword>
<dbReference type="InterPro" id="IPR001714">
    <property type="entry name" value="Pept_M24_MAP"/>
</dbReference>
<dbReference type="GO" id="GO:0008235">
    <property type="term" value="F:metalloexopeptidase activity"/>
    <property type="evidence" value="ECO:0007669"/>
    <property type="project" value="UniProtKB-ARBA"/>
</dbReference>
<dbReference type="EC" id="3.4.-.-" evidence="3"/>
<dbReference type="Gene3D" id="3.40.350.10">
    <property type="entry name" value="Creatinase/prolidase N-terminal domain"/>
    <property type="match status" value="1"/>
</dbReference>
<dbReference type="InterPro" id="IPR036005">
    <property type="entry name" value="Creatinase/aminopeptidase-like"/>
</dbReference>
<keyword evidence="3" id="KW-0645">Protease</keyword>
<dbReference type="PANTHER" id="PTHR46112">
    <property type="entry name" value="AMINOPEPTIDASE"/>
    <property type="match status" value="1"/>
</dbReference>
<dbReference type="SUPFAM" id="SSF55920">
    <property type="entry name" value="Creatinase/aminopeptidase"/>
    <property type="match status" value="1"/>
</dbReference>